<dbReference type="SUPFAM" id="SSF53335">
    <property type="entry name" value="S-adenosyl-L-methionine-dependent methyltransferases"/>
    <property type="match status" value="1"/>
</dbReference>
<evidence type="ECO:0000256" key="13">
    <source>
        <dbReference type="ARBA" id="ARBA00049120"/>
    </source>
</evidence>
<dbReference type="HAMAP" id="MF_01897">
    <property type="entry name" value="GyrA"/>
    <property type="match status" value="1"/>
</dbReference>
<dbReference type="Gene3D" id="3.40.50.150">
    <property type="entry name" value="Vaccinia Virus protein VP39"/>
    <property type="match status" value="1"/>
</dbReference>
<dbReference type="GO" id="GO:0008170">
    <property type="term" value="F:N-methyltransferase activity"/>
    <property type="evidence" value="ECO:0007669"/>
    <property type="project" value="InterPro"/>
</dbReference>
<comment type="similarity">
    <text evidence="2">Belongs to the type II topoisomerase GyrA/ParC subunit family.</text>
</comment>
<keyword evidence="16" id="KW-0175">Coiled coil</keyword>
<evidence type="ECO:0000256" key="12">
    <source>
        <dbReference type="ARBA" id="ARBA00023235"/>
    </source>
</evidence>
<keyword evidence="12 15" id="KW-0413">Isomerase</keyword>
<dbReference type="InterPro" id="IPR013760">
    <property type="entry name" value="Topo_IIA-like_dom_sf"/>
</dbReference>
<dbReference type="InterPro" id="IPR013757">
    <property type="entry name" value="Topo_IIA_A_a_sf"/>
</dbReference>
<dbReference type="Pfam" id="PF00521">
    <property type="entry name" value="DNA_topoisoIV"/>
    <property type="match status" value="1"/>
</dbReference>
<evidence type="ECO:0000256" key="7">
    <source>
        <dbReference type="ARBA" id="ARBA00022741"/>
    </source>
</evidence>
<dbReference type="InterPro" id="IPR001091">
    <property type="entry name" value="RM_Methyltransferase"/>
</dbReference>
<evidence type="ECO:0000313" key="19">
    <source>
        <dbReference type="Proteomes" id="UP001195483"/>
    </source>
</evidence>
<comment type="similarity">
    <text evidence="3">Belongs to the N(4)/N(6)-methyltransferase family. N(4) subfamily.</text>
</comment>
<dbReference type="NCBIfam" id="NF004043">
    <property type="entry name" value="PRK05560.1"/>
    <property type="match status" value="1"/>
</dbReference>
<dbReference type="SMART" id="SM00434">
    <property type="entry name" value="TOP4c"/>
    <property type="match status" value="1"/>
</dbReference>
<reference evidence="18" key="3">
    <citation type="submission" date="2023-05" db="EMBL/GenBank/DDBJ databases">
        <authorList>
            <person name="Smith C.H."/>
        </authorList>
    </citation>
    <scope>NUCLEOTIDE SEQUENCE</scope>
    <source>
        <strain evidence="18">CHS0354</strain>
        <tissue evidence="18">Mantle</tissue>
    </source>
</reference>
<feature type="active site" description="O-(5'-phospho-DNA)-tyrosine intermediate" evidence="15">
    <location>
        <position position="413"/>
    </location>
</feature>
<dbReference type="Pfam" id="PF01555">
    <property type="entry name" value="N6_N4_Mtase"/>
    <property type="match status" value="1"/>
</dbReference>
<evidence type="ECO:0000259" key="17">
    <source>
        <dbReference type="PROSITE" id="PS52040"/>
    </source>
</evidence>
<dbReference type="EMBL" id="JAEAOA010000085">
    <property type="protein sequence ID" value="KAK3604799.1"/>
    <property type="molecule type" value="Genomic_DNA"/>
</dbReference>
<dbReference type="NCBIfam" id="TIGR01063">
    <property type="entry name" value="gyrA"/>
    <property type="match status" value="1"/>
</dbReference>
<dbReference type="CDD" id="cd00187">
    <property type="entry name" value="TOP4c"/>
    <property type="match status" value="1"/>
</dbReference>
<dbReference type="Pfam" id="PF03989">
    <property type="entry name" value="DNA_gyraseA_C"/>
    <property type="match status" value="6"/>
</dbReference>
<organism evidence="18 19">
    <name type="scientific">Potamilus streckersoni</name>
    <dbReference type="NCBI Taxonomy" id="2493646"/>
    <lineage>
        <taxon>Eukaryota</taxon>
        <taxon>Metazoa</taxon>
        <taxon>Spiralia</taxon>
        <taxon>Lophotrochozoa</taxon>
        <taxon>Mollusca</taxon>
        <taxon>Bivalvia</taxon>
        <taxon>Autobranchia</taxon>
        <taxon>Heteroconchia</taxon>
        <taxon>Palaeoheterodonta</taxon>
        <taxon>Unionida</taxon>
        <taxon>Unionoidea</taxon>
        <taxon>Unionidae</taxon>
        <taxon>Ambleminae</taxon>
        <taxon>Lampsilini</taxon>
        <taxon>Potamilus</taxon>
    </lineage>
</organism>
<dbReference type="Gene3D" id="1.10.268.10">
    <property type="entry name" value="Topoisomerase, domain 3"/>
    <property type="match status" value="1"/>
</dbReference>
<dbReference type="InterPro" id="IPR050220">
    <property type="entry name" value="Type_II_DNA_Topoisomerases"/>
</dbReference>
<evidence type="ECO:0000313" key="18">
    <source>
        <dbReference type="EMBL" id="KAK3604799.1"/>
    </source>
</evidence>
<feature type="coiled-coil region" evidence="16">
    <location>
        <begin position="728"/>
        <end position="762"/>
    </location>
</feature>
<dbReference type="InterPro" id="IPR017985">
    <property type="entry name" value="MeTrfase_CN4_CS"/>
</dbReference>
<evidence type="ECO:0000256" key="2">
    <source>
        <dbReference type="ARBA" id="ARBA00008263"/>
    </source>
</evidence>
<keyword evidence="6" id="KW-0949">S-adenosyl-L-methionine</keyword>
<keyword evidence="10 15" id="KW-0799">Topoisomerase</keyword>
<keyword evidence="5" id="KW-0808">Transferase</keyword>
<dbReference type="InterPro" id="IPR005743">
    <property type="entry name" value="GyrA"/>
</dbReference>
<dbReference type="PROSITE" id="PS52040">
    <property type="entry name" value="TOPO_IIA"/>
    <property type="match status" value="1"/>
</dbReference>
<dbReference type="GO" id="GO:0009330">
    <property type="term" value="C:DNA topoisomerase type II (double strand cut, ATP-hydrolyzing) complex"/>
    <property type="evidence" value="ECO:0007669"/>
    <property type="project" value="TreeGrafter"/>
</dbReference>
<evidence type="ECO:0000256" key="6">
    <source>
        <dbReference type="ARBA" id="ARBA00022691"/>
    </source>
</evidence>
<keyword evidence="11 15" id="KW-0238">DNA-binding</keyword>
<dbReference type="GO" id="GO:0009307">
    <property type="term" value="P:DNA restriction-modification system"/>
    <property type="evidence" value="ECO:0007669"/>
    <property type="project" value="UniProtKB-KW"/>
</dbReference>
<keyword evidence="7" id="KW-0547">Nucleotide-binding</keyword>
<dbReference type="InterPro" id="IPR002941">
    <property type="entry name" value="DNA_methylase_N4/N6"/>
</dbReference>
<dbReference type="GO" id="GO:0003918">
    <property type="term" value="F:DNA topoisomerase type II (double strand cut, ATP-hydrolyzing) activity"/>
    <property type="evidence" value="ECO:0007669"/>
    <property type="project" value="UniProtKB-EC"/>
</dbReference>
<dbReference type="PRINTS" id="PR00508">
    <property type="entry name" value="S21N4MTFRASE"/>
</dbReference>
<keyword evidence="19" id="KW-1185">Reference proteome</keyword>
<comment type="catalytic activity">
    <reaction evidence="13">
        <text>a 2'-deoxycytidine in DNA + S-adenosyl-L-methionine = an N(4)-methyl-2'-deoxycytidine in DNA + S-adenosyl-L-homocysteine + H(+)</text>
        <dbReference type="Rhea" id="RHEA:16857"/>
        <dbReference type="Rhea" id="RHEA-COMP:11369"/>
        <dbReference type="Rhea" id="RHEA-COMP:13674"/>
        <dbReference type="ChEBI" id="CHEBI:15378"/>
        <dbReference type="ChEBI" id="CHEBI:57856"/>
        <dbReference type="ChEBI" id="CHEBI:59789"/>
        <dbReference type="ChEBI" id="CHEBI:85452"/>
        <dbReference type="ChEBI" id="CHEBI:137933"/>
        <dbReference type="EC" id="2.1.1.113"/>
    </reaction>
</comment>
<dbReference type="GO" id="GO:0032259">
    <property type="term" value="P:methylation"/>
    <property type="evidence" value="ECO:0007669"/>
    <property type="project" value="UniProtKB-KW"/>
</dbReference>
<comment type="subunit">
    <text evidence="14">Heterotetramer composed of ParC and ParE.</text>
</comment>
<evidence type="ECO:0000256" key="14">
    <source>
        <dbReference type="ARBA" id="ARBA00063644"/>
    </source>
</evidence>
<dbReference type="Gene3D" id="3.30.1360.40">
    <property type="match status" value="1"/>
</dbReference>
<dbReference type="SUPFAM" id="SSF101904">
    <property type="entry name" value="GyrA/ParC C-terminal domain-like"/>
    <property type="match status" value="1"/>
</dbReference>
<sequence length="1105" mass="125551">MEQFINKIIEGNCVDIMRHFNNDVIDLTVTSPPYDNLRNYKGFDFPFEDIAKELFRITKQGGVIVWVVADATIDATETGTSFKQALYFREIGFNLHDTMIFRKKNPIPQIYRKRYNNEFEYMFVFSKGVVKTHNPIMVDCMHAGLELNGTTYKNYSKNEQTREKIAKPVKAQKIKGNIWEYVVGKKQEDQEAKGHPAPFPCELVRDHIKSWTNQGDWVLDPMCGSGTTARVACEMGRHYIGIDISHEYCEMARQRVKLITDAPNLFFVEEPQDEFYGKVKEKPNSPTPPLQQTMRKEKIVNINIEDEMKNSYIDYSMSVIVSRALPDVRDGLKPVHRRVLYGMSDLGLQAGRAYKKSARVVGEVLGKYHPHGDTAVYDSLVRMAQEFSLRYPLVEGQGNFGSIDGDSPAAMRYTEVRLQRISSEMLRDLEKNTVDFTPNFDDSLQEPVVLPSAFPNLLVNGSSGIAVGMATNIPPHNLSEVIDGVVAYIEDPNLTDEQLMKYIKAPDFPTGGIIYGYDGVKEAYTTGRGKITIRAKASIEENEKSGREAIIFTELPYQVNKAKVLEKIAALVHEKKIEGVSDLRDESDRDGIRVVVELKKGIVTKVVLNQLFKHTQLQETFGVNVLALVKGQPKVLTLSLMIRHYVEHRHEVLIRKTKFELDEAEKRAHILEGLKICLDNLDEVIQIIRKSKDPEQAKSKLIDRFKLSEIQAKAILDMRLQRLTNLEREKIEQEYREVLRLIEELKSLLKSKKKQMDVIRDEMLVVKEKYGDERRTEIVKKVNDEMSMESMIVEEDVVITITHEGFIKRTPLTSYRRQGRGGKGVSGGDSLKGEDIIQHLFICSTHHFLLFFTNFGKCYWMKVYDIPEASRTARGRSISNLIEFAPNEKIYTYLFVKEFKEDHFILMATKRGVVKKTSLSEYSNPRKGGIIAIKIEDKDELMGAKITDGNFQIVLTKDSGFAVRFHESEVRPTGRNTSGVTGMDLEKSENVVSLVATRDADATLLTITTEGYGKRSLISDYRITKRGASGVIALKDSEKIGKLIAMIEVVDSDDIIINTKNGVINRQHVADIRVMSRNTSGVRLIRLQDKDHVVGVASIPKDEND</sequence>
<proteinExistence type="inferred from homology"/>
<reference evidence="18" key="2">
    <citation type="journal article" date="2021" name="Genome Biol. Evol.">
        <title>Developing a high-quality reference genome for a parasitic bivalve with doubly uniparental inheritance (Bivalvia: Unionida).</title>
        <authorList>
            <person name="Smith C.H."/>
        </authorList>
    </citation>
    <scope>NUCLEOTIDE SEQUENCE</scope>
    <source>
        <strain evidence="18">CHS0354</strain>
        <tissue evidence="18">Mantle</tissue>
    </source>
</reference>
<dbReference type="SUPFAM" id="SSF56719">
    <property type="entry name" value="Type II DNA topoisomerase"/>
    <property type="match status" value="1"/>
</dbReference>
<dbReference type="Proteomes" id="UP001195483">
    <property type="component" value="Unassembled WGS sequence"/>
</dbReference>
<dbReference type="GO" id="GO:0005524">
    <property type="term" value="F:ATP binding"/>
    <property type="evidence" value="ECO:0007669"/>
    <property type="project" value="UniProtKB-KW"/>
</dbReference>
<evidence type="ECO:0000256" key="10">
    <source>
        <dbReference type="ARBA" id="ARBA00023029"/>
    </source>
</evidence>
<protein>
    <recommendedName>
        <fullName evidence="17">Topo IIA-type catalytic domain-containing protein</fullName>
    </recommendedName>
</protein>
<comment type="catalytic activity">
    <reaction evidence="1 15">
        <text>ATP-dependent breakage, passage and rejoining of double-stranded DNA.</text>
        <dbReference type="EC" id="5.6.2.2"/>
    </reaction>
</comment>
<dbReference type="InterPro" id="IPR002205">
    <property type="entry name" value="Topo_IIA_dom_A"/>
</dbReference>
<dbReference type="PROSITE" id="PS00093">
    <property type="entry name" value="N4_MTASE"/>
    <property type="match status" value="1"/>
</dbReference>
<evidence type="ECO:0000256" key="9">
    <source>
        <dbReference type="ARBA" id="ARBA00022840"/>
    </source>
</evidence>
<gene>
    <name evidence="18" type="ORF">CHS0354_000457</name>
</gene>
<dbReference type="GO" id="GO:0006265">
    <property type="term" value="P:DNA topological change"/>
    <property type="evidence" value="ECO:0007669"/>
    <property type="project" value="UniProtKB-UniRule"/>
</dbReference>
<feature type="domain" description="Topo IIA-type catalytic" evidence="17">
    <location>
        <begin position="325"/>
        <end position="791"/>
    </location>
</feature>
<evidence type="ECO:0000256" key="4">
    <source>
        <dbReference type="ARBA" id="ARBA00022603"/>
    </source>
</evidence>
<evidence type="ECO:0000256" key="5">
    <source>
        <dbReference type="ARBA" id="ARBA00022679"/>
    </source>
</evidence>
<dbReference type="Gene3D" id="3.90.199.10">
    <property type="entry name" value="Topoisomerase II, domain 5"/>
    <property type="match status" value="1"/>
</dbReference>
<keyword evidence="8" id="KW-0680">Restriction system</keyword>
<evidence type="ECO:0000256" key="11">
    <source>
        <dbReference type="ARBA" id="ARBA00023125"/>
    </source>
</evidence>
<dbReference type="FunFam" id="3.30.1360.40:FF:000002">
    <property type="entry name" value="DNA gyrase subunit A"/>
    <property type="match status" value="1"/>
</dbReference>
<evidence type="ECO:0000256" key="8">
    <source>
        <dbReference type="ARBA" id="ARBA00022747"/>
    </source>
</evidence>
<dbReference type="InterPro" id="IPR035516">
    <property type="entry name" value="Gyrase/topoIV_suA_C"/>
</dbReference>
<dbReference type="Gene3D" id="2.120.10.90">
    <property type="entry name" value="DNA gyrase/topoisomerase IV, subunit A, C-terminal"/>
    <property type="match status" value="1"/>
</dbReference>
<evidence type="ECO:0000256" key="15">
    <source>
        <dbReference type="PROSITE-ProRule" id="PRU01384"/>
    </source>
</evidence>
<accession>A0AAE0W8A9</accession>
<dbReference type="NCBIfam" id="NF004044">
    <property type="entry name" value="PRK05561.1"/>
    <property type="match status" value="1"/>
</dbReference>
<keyword evidence="4" id="KW-0489">Methyltransferase</keyword>
<name>A0AAE0W8A9_9BIVA</name>
<keyword evidence="9" id="KW-0067">ATP-binding</keyword>
<dbReference type="GO" id="GO:0015667">
    <property type="term" value="F:site-specific DNA-methyltransferase (cytosine-N4-specific) activity"/>
    <property type="evidence" value="ECO:0007669"/>
    <property type="project" value="UniProtKB-EC"/>
</dbReference>
<evidence type="ECO:0000256" key="3">
    <source>
        <dbReference type="ARBA" id="ARBA00010203"/>
    </source>
</evidence>
<dbReference type="InterPro" id="IPR029063">
    <property type="entry name" value="SAM-dependent_MTases_sf"/>
</dbReference>
<dbReference type="PANTHER" id="PTHR43493">
    <property type="entry name" value="DNA GYRASE/TOPOISOMERASE SUBUNIT A"/>
    <property type="match status" value="1"/>
</dbReference>
<dbReference type="GO" id="GO:0005694">
    <property type="term" value="C:chromosome"/>
    <property type="evidence" value="ECO:0007669"/>
    <property type="project" value="InterPro"/>
</dbReference>
<dbReference type="GO" id="GO:0003677">
    <property type="term" value="F:DNA binding"/>
    <property type="evidence" value="ECO:0007669"/>
    <property type="project" value="UniProtKB-UniRule"/>
</dbReference>
<dbReference type="FunFam" id="3.90.199.10:FF:000001">
    <property type="entry name" value="DNA gyrase subunit A"/>
    <property type="match status" value="1"/>
</dbReference>
<dbReference type="InterPro" id="IPR013758">
    <property type="entry name" value="Topo_IIA_A/C_ab"/>
</dbReference>
<dbReference type="GO" id="GO:0005737">
    <property type="term" value="C:cytoplasm"/>
    <property type="evidence" value="ECO:0007669"/>
    <property type="project" value="TreeGrafter"/>
</dbReference>
<dbReference type="PANTHER" id="PTHR43493:SF5">
    <property type="entry name" value="DNA GYRASE SUBUNIT A, CHLOROPLASTIC_MITOCHONDRIAL"/>
    <property type="match status" value="1"/>
</dbReference>
<dbReference type="AlphaFoldDB" id="A0AAE0W8A9"/>
<dbReference type="InterPro" id="IPR006691">
    <property type="entry name" value="GyrA/parC_rep"/>
</dbReference>
<dbReference type="FunFam" id="2.120.10.90:FF:000005">
    <property type="entry name" value="DNA topoisomerase 4 subunit A"/>
    <property type="match status" value="1"/>
</dbReference>
<evidence type="ECO:0000256" key="16">
    <source>
        <dbReference type="SAM" id="Coils"/>
    </source>
</evidence>
<dbReference type="FunFam" id="1.10.268.10:FF:000001">
    <property type="entry name" value="DNA gyrase subunit A"/>
    <property type="match status" value="1"/>
</dbReference>
<comment type="caution">
    <text evidence="18">The sequence shown here is derived from an EMBL/GenBank/DDBJ whole genome shotgun (WGS) entry which is preliminary data.</text>
</comment>
<reference evidence="18" key="1">
    <citation type="journal article" date="2021" name="Genome Biol. Evol.">
        <title>A High-Quality Reference Genome for a Parasitic Bivalve with Doubly Uniparental Inheritance (Bivalvia: Unionida).</title>
        <authorList>
            <person name="Smith C.H."/>
        </authorList>
    </citation>
    <scope>NUCLEOTIDE SEQUENCE</scope>
    <source>
        <strain evidence="18">CHS0354</strain>
    </source>
</reference>
<evidence type="ECO:0000256" key="1">
    <source>
        <dbReference type="ARBA" id="ARBA00000185"/>
    </source>
</evidence>